<reference evidence="1 2" key="1">
    <citation type="submission" date="2013-10" db="EMBL/GenBank/DDBJ databases">
        <title>Whole Genome Shotgun Sequence of Photorhabdus temperata J3.</title>
        <authorList>
            <person name="Park G.-S."/>
            <person name="Hong S.-J."/>
            <person name="Shin J.-H."/>
        </authorList>
    </citation>
    <scope>NUCLEOTIDE SEQUENCE [LARGE SCALE GENOMIC DNA]</scope>
    <source>
        <strain evidence="1 2">J3</strain>
    </source>
</reference>
<dbReference type="PATRIC" id="fig|1389415.4.peg.5105"/>
<comment type="caution">
    <text evidence="1">The sequence shown here is derived from an EMBL/GenBank/DDBJ whole genome shotgun (WGS) entry which is preliminary data.</text>
</comment>
<proteinExistence type="predicted"/>
<dbReference type="Proteomes" id="UP000017133">
    <property type="component" value="Unassembled WGS sequence"/>
</dbReference>
<sequence length="134" mass="14476">LHSDSGQITIGNAGGQIVIDPMGNIRIEGVSITMNDHVTGRKSADALFDYSARYTLLSEQSGKPLEHTRYTITTAGGQTLSGKTDALGRTVTVQSAAEENLQLRSPEIPSKPKKILHQASDNTPVEHVMEFTEE</sequence>
<protein>
    <recommendedName>
        <fullName evidence="3">DUF2345 domain-containing protein</fullName>
    </recommendedName>
</protein>
<gene>
    <name evidence="1" type="ORF">O185_25930</name>
</gene>
<organism evidence="1 2">
    <name type="scientific">Photorhabdus temperata J3</name>
    <dbReference type="NCBI Taxonomy" id="1389415"/>
    <lineage>
        <taxon>Bacteria</taxon>
        <taxon>Pseudomonadati</taxon>
        <taxon>Pseudomonadota</taxon>
        <taxon>Gammaproteobacteria</taxon>
        <taxon>Enterobacterales</taxon>
        <taxon>Morganellaceae</taxon>
        <taxon>Photorhabdus</taxon>
    </lineage>
</organism>
<name>U7QQL8_PHOTE</name>
<dbReference type="AlphaFoldDB" id="U7QQL8"/>
<keyword evidence="2" id="KW-1185">Reference proteome</keyword>
<evidence type="ECO:0008006" key="3">
    <source>
        <dbReference type="Google" id="ProtNLM"/>
    </source>
</evidence>
<feature type="non-terminal residue" evidence="1">
    <location>
        <position position="1"/>
    </location>
</feature>
<dbReference type="EMBL" id="AXDT01000423">
    <property type="protein sequence ID" value="ERT10269.1"/>
    <property type="molecule type" value="Genomic_DNA"/>
</dbReference>
<evidence type="ECO:0000313" key="1">
    <source>
        <dbReference type="EMBL" id="ERT10269.1"/>
    </source>
</evidence>
<evidence type="ECO:0000313" key="2">
    <source>
        <dbReference type="Proteomes" id="UP000017133"/>
    </source>
</evidence>
<accession>U7QQL8</accession>